<dbReference type="PATRIC" id="fig|1121335.3.peg.1212"/>
<evidence type="ECO:0000256" key="1">
    <source>
        <dbReference type="ARBA" id="ARBA00001947"/>
    </source>
</evidence>
<reference evidence="12 13" key="1">
    <citation type="journal article" date="2013" name="Genome Announc.">
        <title>Complete genome sequence of Clostridium stercorarium subsp. stercorarium strain DSM 8532, a thermophilic degrader of plant cell wall fibers.</title>
        <authorList>
            <person name="Poehlein A."/>
            <person name="Zverlov V.V."/>
            <person name="Daniel R."/>
            <person name="Schwarz W.H."/>
            <person name="Liebl W."/>
        </authorList>
    </citation>
    <scope>NUCLEOTIDE SEQUENCE [LARGE SCALE GENOMIC DNA]</scope>
    <source>
        <strain evidence="13">ATCC 35414 / DSM 8532 / NCIMB 11754</strain>
    </source>
</reference>
<accession>L7VRP2</accession>
<evidence type="ECO:0000256" key="6">
    <source>
        <dbReference type="ARBA" id="ARBA00022723"/>
    </source>
</evidence>
<dbReference type="GO" id="GO:0019441">
    <property type="term" value="P:L-tryptophan catabolic process to kynurenine"/>
    <property type="evidence" value="ECO:0007669"/>
    <property type="project" value="InterPro"/>
</dbReference>
<evidence type="ECO:0000256" key="9">
    <source>
        <dbReference type="ARBA" id="ARBA00023079"/>
    </source>
</evidence>
<dbReference type="STRING" id="1121335.Cst_c12330"/>
<dbReference type="InterPro" id="IPR037175">
    <property type="entry name" value="KFase_sf"/>
</dbReference>
<evidence type="ECO:0000256" key="8">
    <source>
        <dbReference type="ARBA" id="ARBA00022833"/>
    </source>
</evidence>
<dbReference type="Pfam" id="PF04199">
    <property type="entry name" value="Cyclase"/>
    <property type="match status" value="1"/>
</dbReference>
<dbReference type="SUPFAM" id="SSF102198">
    <property type="entry name" value="Putative cyclase"/>
    <property type="match status" value="1"/>
</dbReference>
<comment type="catalytic activity">
    <reaction evidence="10">
        <text>N-formyl-L-kynurenine + H2O = L-kynurenine + formate + H(+)</text>
        <dbReference type="Rhea" id="RHEA:13009"/>
        <dbReference type="ChEBI" id="CHEBI:15377"/>
        <dbReference type="ChEBI" id="CHEBI:15378"/>
        <dbReference type="ChEBI" id="CHEBI:15740"/>
        <dbReference type="ChEBI" id="CHEBI:57959"/>
        <dbReference type="ChEBI" id="CHEBI:58629"/>
        <dbReference type="EC" id="3.5.1.9"/>
    </reaction>
</comment>
<organism evidence="12 13">
    <name type="scientific">Thermoclostridium stercorarium (strain ATCC 35414 / DSM 8532 / NCIMB 11754)</name>
    <name type="common">Clostridium stercorarium</name>
    <dbReference type="NCBI Taxonomy" id="1121335"/>
    <lineage>
        <taxon>Bacteria</taxon>
        <taxon>Bacillati</taxon>
        <taxon>Bacillota</taxon>
        <taxon>Clostridia</taxon>
        <taxon>Eubacteriales</taxon>
        <taxon>Oscillospiraceae</taxon>
        <taxon>Thermoclostridium</taxon>
    </lineage>
</organism>
<comment type="cofactor">
    <cofactor evidence="1">
        <name>Zn(2+)</name>
        <dbReference type="ChEBI" id="CHEBI:29105"/>
    </cofactor>
</comment>
<dbReference type="RefSeq" id="WP_015358915.1">
    <property type="nucleotide sequence ID" value="NC_020134.1"/>
</dbReference>
<sequence>MKIYDISMEIKNDMMVYKNQAHRRPALEQTRYIGKDGVNESVLHINLHTGTHMDAQWHALENGKTIEEIDLFKCITPCRVLDFTHVEGSVTKDELTMKNIKKDDFILLKTKNSFTDDFDFGFVYLDSEAAEYLQSLGIKGVGIDSLGIERGQAGHPTHKALLSKGIVILEGLRLKDIEEGEYLLCALPLKIKGGDGSPVRACLIEM</sequence>
<name>L7VRP2_THES1</name>
<dbReference type="FunFam" id="3.50.30.50:FF:000001">
    <property type="entry name" value="Kynurenine formamidase"/>
    <property type="match status" value="1"/>
</dbReference>
<dbReference type="GO" id="GO:0046872">
    <property type="term" value="F:metal ion binding"/>
    <property type="evidence" value="ECO:0007669"/>
    <property type="project" value="UniProtKB-KW"/>
</dbReference>
<keyword evidence="9" id="KW-0823">Tryptophan catabolism</keyword>
<evidence type="ECO:0000256" key="4">
    <source>
        <dbReference type="ARBA" id="ARBA00012930"/>
    </source>
</evidence>
<dbReference type="GO" id="GO:0004061">
    <property type="term" value="F:arylformamidase activity"/>
    <property type="evidence" value="ECO:0007669"/>
    <property type="project" value="UniProtKB-EC"/>
</dbReference>
<proteinExistence type="predicted"/>
<evidence type="ECO:0000256" key="3">
    <source>
        <dbReference type="ARBA" id="ARBA00011738"/>
    </source>
</evidence>
<evidence type="ECO:0000256" key="2">
    <source>
        <dbReference type="ARBA" id="ARBA00002204"/>
    </source>
</evidence>
<keyword evidence="13" id="KW-1185">Reference proteome</keyword>
<evidence type="ECO:0000313" key="13">
    <source>
        <dbReference type="Proteomes" id="UP000011220"/>
    </source>
</evidence>
<gene>
    <name evidence="12" type="ordered locus">Cst_c12330</name>
</gene>
<dbReference type="KEGG" id="css:Cst_c12330"/>
<evidence type="ECO:0000313" key="12">
    <source>
        <dbReference type="EMBL" id="AGC68228.1"/>
    </source>
</evidence>
<comment type="subunit">
    <text evidence="3">Homodimer.</text>
</comment>
<evidence type="ECO:0000256" key="11">
    <source>
        <dbReference type="ARBA" id="ARBA00060547"/>
    </source>
</evidence>
<evidence type="ECO:0000256" key="10">
    <source>
        <dbReference type="ARBA" id="ARBA00048496"/>
    </source>
</evidence>
<dbReference type="PANTHER" id="PTHR31118:SF12">
    <property type="entry name" value="CYCLASE-LIKE PROTEIN 2"/>
    <property type="match status" value="1"/>
</dbReference>
<dbReference type="InterPro" id="IPR007325">
    <property type="entry name" value="KFase/CYL"/>
</dbReference>
<comment type="function">
    <text evidence="2">Catalyzes the hydrolysis of N-formyl-L-kynurenine to L-kynurenine, the second step in the kynurenine pathway of tryptophan degradation.</text>
</comment>
<dbReference type="EC" id="3.5.1.9" evidence="4"/>
<keyword evidence="7" id="KW-0378">Hydrolase</keyword>
<dbReference type="KEGG" id="csd:Clst_1189"/>
<dbReference type="EMBL" id="CP004044">
    <property type="protein sequence ID" value="AGC68228.1"/>
    <property type="molecule type" value="Genomic_DNA"/>
</dbReference>
<dbReference type="AlphaFoldDB" id="L7VRP2"/>
<keyword evidence="6" id="KW-0479">Metal-binding</keyword>
<keyword evidence="8" id="KW-0862">Zinc</keyword>
<comment type="pathway">
    <text evidence="11">Amino-acid degradation; L-tryptophan degradation via kynurenine pathway; L-kynurenine from L-tryptophan: step 2/2.</text>
</comment>
<evidence type="ECO:0000256" key="7">
    <source>
        <dbReference type="ARBA" id="ARBA00022801"/>
    </source>
</evidence>
<dbReference type="eggNOG" id="COG1878">
    <property type="taxonomic scope" value="Bacteria"/>
</dbReference>
<dbReference type="PANTHER" id="PTHR31118">
    <property type="entry name" value="CYCLASE-LIKE PROTEIN 2"/>
    <property type="match status" value="1"/>
</dbReference>
<dbReference type="Gene3D" id="3.50.30.50">
    <property type="entry name" value="Putative cyclase"/>
    <property type="match status" value="1"/>
</dbReference>
<dbReference type="Proteomes" id="UP000011220">
    <property type="component" value="Chromosome"/>
</dbReference>
<protein>
    <recommendedName>
        <fullName evidence="5">Kynurenine formamidase</fullName>
        <ecNumber evidence="4">3.5.1.9</ecNumber>
    </recommendedName>
</protein>
<evidence type="ECO:0000256" key="5">
    <source>
        <dbReference type="ARBA" id="ARBA00014889"/>
    </source>
</evidence>